<sequence length="353" mass="38147">MTCQHREPLAPPNVALPLQGLEQHDPQWLALHNRLHRGRQPWQSVFAGQPVKVTWSTAQPLLLPTHDVRFSLGDASLVVRMPAQWLESLDGVSAAVKSEATPMLLEFALLDLIEPVERLSGQTLEVVELAHEGEPDLIAHPLHVTLLVQLGEDAALPVPLHLSVEAAHLMADLLEQHASADRHRVSALRLRLAVEHGETLLSLGELRSLRVGNVVMLDGCLGDCPEDGPGHQVRLVLPGRLHARATSSGEGIRLLEPLIATHFAKDIDMTESAIGPDLDSTLDELPMKLVCQVGSVELSLAQLRELGEGSLLPLSAPTRDGVDLMVNGRRIGQGQLVKIGDGLGVRLLGFTAP</sequence>
<proteinExistence type="inferred from homology"/>
<reference evidence="3 4" key="1">
    <citation type="journal article" date="2020" name="FEMS Microbiol. Ecol.">
        <title>Temporal dynamics of bacterial communities during seed development and maturation.</title>
        <authorList>
            <person name="Chesneau G."/>
            <person name="Torres-Cortes G."/>
            <person name="Briand M."/>
            <person name="Darrasse A."/>
            <person name="Preveaux A."/>
            <person name="Marais C."/>
            <person name="Jacques M.A."/>
            <person name="Shade A."/>
            <person name="Barret M."/>
        </authorList>
    </citation>
    <scope>NUCLEOTIDE SEQUENCE [LARGE SCALE GENOMIC DNA]</scope>
    <source>
        <strain evidence="3 4">CFBP13723</strain>
    </source>
</reference>
<dbReference type="Gene3D" id="2.30.330.10">
    <property type="entry name" value="SpoA-like"/>
    <property type="match status" value="2"/>
</dbReference>
<gene>
    <name evidence="3" type="primary">sctQ</name>
    <name evidence="3" type="ORF">IFT62_04200</name>
</gene>
<feature type="domain" description="Flagellar motor switch protein FliN-like C-terminal" evidence="2">
    <location>
        <begin position="282"/>
        <end position="348"/>
    </location>
</feature>
<dbReference type="NCBIfam" id="TIGR02551">
    <property type="entry name" value="SpaO_YscQ"/>
    <property type="match status" value="1"/>
</dbReference>
<comment type="caution">
    <text evidence="3">The sequence shown here is derived from an EMBL/GenBank/DDBJ whole genome shotgun (WGS) entry which is preliminary data.</text>
</comment>
<dbReference type="SUPFAM" id="SSF101801">
    <property type="entry name" value="Surface presentation of antigens (SPOA)"/>
    <property type="match status" value="2"/>
</dbReference>
<evidence type="ECO:0000313" key="4">
    <source>
        <dbReference type="Proteomes" id="UP000625247"/>
    </source>
</evidence>
<dbReference type="Proteomes" id="UP000625247">
    <property type="component" value="Unassembled WGS sequence"/>
</dbReference>
<dbReference type="InterPro" id="IPR036429">
    <property type="entry name" value="SpoA-like_sf"/>
</dbReference>
<evidence type="ECO:0000259" key="2">
    <source>
        <dbReference type="Pfam" id="PF01052"/>
    </source>
</evidence>
<organism evidence="3 4">
    <name type="scientific">Pseudomonas lutea</name>
    <dbReference type="NCBI Taxonomy" id="243924"/>
    <lineage>
        <taxon>Bacteria</taxon>
        <taxon>Pseudomonadati</taxon>
        <taxon>Pseudomonadota</taxon>
        <taxon>Gammaproteobacteria</taxon>
        <taxon>Pseudomonadales</taxon>
        <taxon>Pseudomonadaceae</taxon>
        <taxon>Pseudomonas</taxon>
    </lineage>
</organism>
<dbReference type="PRINTS" id="PR00956">
    <property type="entry name" value="FLGMOTORFLIN"/>
</dbReference>
<comment type="similarity">
    <text evidence="1">Belongs to the FliN/MopA/SpaO family.</text>
</comment>
<dbReference type="EMBL" id="JACYNP010000002">
    <property type="protein sequence ID" value="MBD8120407.1"/>
    <property type="molecule type" value="Genomic_DNA"/>
</dbReference>
<dbReference type="InterPro" id="IPR001172">
    <property type="entry name" value="FliN_T3SS_HrcQb"/>
</dbReference>
<protein>
    <submittedName>
        <fullName evidence="3">Type III secretion system cytoplasmic ring protein SctQ</fullName>
    </submittedName>
</protein>
<dbReference type="PANTHER" id="PTHR30034:SF6">
    <property type="entry name" value="YOP PROTEINS TRANSLOCATION PROTEIN Q"/>
    <property type="match status" value="1"/>
</dbReference>
<evidence type="ECO:0000313" key="3">
    <source>
        <dbReference type="EMBL" id="MBD8120407.1"/>
    </source>
</evidence>
<accession>A0ABR9A3B9</accession>
<dbReference type="RefSeq" id="WP_191943159.1">
    <property type="nucleotide sequence ID" value="NZ_JACYNP010000002.1"/>
</dbReference>
<keyword evidence="4" id="KW-1185">Reference proteome</keyword>
<name>A0ABR9A3B9_9PSED</name>
<dbReference type="PANTHER" id="PTHR30034">
    <property type="entry name" value="FLAGELLAR MOTOR SWITCH PROTEIN FLIM"/>
    <property type="match status" value="1"/>
</dbReference>
<dbReference type="InterPro" id="IPR013385">
    <property type="entry name" value="T3SS_SpaO/YscQ/SpaO"/>
</dbReference>
<evidence type="ECO:0000256" key="1">
    <source>
        <dbReference type="ARBA" id="ARBA00009226"/>
    </source>
</evidence>
<dbReference type="InterPro" id="IPR001543">
    <property type="entry name" value="FliN-like_C"/>
</dbReference>
<dbReference type="Pfam" id="PF01052">
    <property type="entry name" value="FliMN_C"/>
    <property type="match status" value="1"/>
</dbReference>